<dbReference type="Pfam" id="PF14051">
    <property type="entry name" value="DPF1-3_N"/>
    <property type="match status" value="1"/>
</dbReference>
<evidence type="ECO:0000256" key="8">
    <source>
        <dbReference type="ARBA" id="ARBA00023125"/>
    </source>
</evidence>
<keyword evidence="3" id="KW-0479">Metal-binding</keyword>
<dbReference type="Pfam" id="PF00628">
    <property type="entry name" value="PHD"/>
    <property type="match status" value="2"/>
</dbReference>
<sequence>MSDPAYKDYLEQATAFNRKLNEERKMRIPYIDGQTGVAQRHYHNQPHARQRMPPTSARRPGQVLAYPQKPWRKRSYQYLKFFLAPRRGGPLGALAGGPAAGGLAGGLEASGLPGAGLGLPGGVSGGPGFDPDAEMHTISQIENPTLNDESNHSSVGKSMGGADDHAKPEWYYEDDFEGEGPEDFNSDSDFEYEDYGSKKKKGKGKAKGKSASSSSSSMGNSGVSKGGTPSKRRTHADNIPDSEKPFSCELCGARYKTRPGLTYHYKNSHKDFDRSTLNIQPNNLGGGSGGTSGSSGGMSSHSNHAPHHHNTNSNSSTGSNSNHHHPLQQQSHAPPHVSSHAPSHHHLQQQQQHQQHSAMMMDDNAMHHGDQPGPAPTFTTLGAPVPSMSAGNSLSGMGSLERASNSSLTPPSTPGGAGGGVPGGQHDQSSMDGSGPSRGGSARKAATVAAAAFRETSNDMYSGGSMTTVQTPPDHMAAHRNNKTMSGKDRAPSLGYCDFCLGDATENKKTTQPEELVSCAECGRSGHPTCLQFSPNMLVSVKEYPWQCIECKCCTLCGTSENDDQLLFCDDCDRGYHMYCLIPPIKEPPEGSWSCKLCLERFHRK</sequence>
<keyword evidence="8" id="KW-0238">DNA-binding</keyword>
<name>A0A553P4E4_TIGCA</name>
<feature type="compositionally biased region" description="Gly residues" evidence="12">
    <location>
        <begin position="284"/>
        <end position="296"/>
    </location>
</feature>
<dbReference type="Gene3D" id="3.30.160.60">
    <property type="entry name" value="Classic Zinc Finger"/>
    <property type="match status" value="1"/>
</dbReference>
<keyword evidence="6" id="KW-0862">Zinc</keyword>
<gene>
    <name evidence="15" type="ORF">TCAL_10505</name>
</gene>
<dbReference type="PROSITE" id="PS50016">
    <property type="entry name" value="ZF_PHD_2"/>
    <property type="match status" value="2"/>
</dbReference>
<dbReference type="SUPFAM" id="SSF57667">
    <property type="entry name" value="beta-beta-alpha zinc fingers"/>
    <property type="match status" value="1"/>
</dbReference>
<evidence type="ECO:0000256" key="5">
    <source>
        <dbReference type="ARBA" id="ARBA00022771"/>
    </source>
</evidence>
<dbReference type="SMART" id="SM00249">
    <property type="entry name" value="PHD"/>
    <property type="match status" value="2"/>
</dbReference>
<dbReference type="SMART" id="SM00355">
    <property type="entry name" value="ZnF_C2H2"/>
    <property type="match status" value="1"/>
</dbReference>
<dbReference type="SUPFAM" id="SSF57903">
    <property type="entry name" value="FYVE/PHD zinc finger"/>
    <property type="match status" value="2"/>
</dbReference>
<dbReference type="InterPro" id="IPR019787">
    <property type="entry name" value="Znf_PHD-finger"/>
</dbReference>
<dbReference type="GO" id="GO:0003677">
    <property type="term" value="F:DNA binding"/>
    <property type="evidence" value="ECO:0007669"/>
    <property type="project" value="UniProtKB-KW"/>
</dbReference>
<feature type="compositionally biased region" description="Low complexity" evidence="12">
    <location>
        <begin position="311"/>
        <end position="321"/>
    </location>
</feature>
<keyword evidence="9" id="KW-0804">Transcription</keyword>
<evidence type="ECO:0000259" key="13">
    <source>
        <dbReference type="PROSITE" id="PS50016"/>
    </source>
</evidence>
<feature type="domain" description="C2H2-type" evidence="14">
    <location>
        <begin position="246"/>
        <end position="269"/>
    </location>
</feature>
<reference evidence="15 16" key="1">
    <citation type="journal article" date="2018" name="Nat. Ecol. Evol.">
        <title>Genomic signatures of mitonuclear coevolution across populations of Tigriopus californicus.</title>
        <authorList>
            <person name="Barreto F.S."/>
            <person name="Watson E.T."/>
            <person name="Lima T.G."/>
            <person name="Willett C.S."/>
            <person name="Edmands S."/>
            <person name="Li W."/>
            <person name="Burton R.S."/>
        </authorList>
    </citation>
    <scope>NUCLEOTIDE SEQUENCE [LARGE SCALE GENOMIC DNA]</scope>
    <source>
        <strain evidence="15 16">San Diego</strain>
    </source>
</reference>
<dbReference type="InterPro" id="IPR013087">
    <property type="entry name" value="Znf_C2H2_type"/>
</dbReference>
<dbReference type="CDD" id="cd15619">
    <property type="entry name" value="PHD1_d4"/>
    <property type="match status" value="1"/>
</dbReference>
<feature type="compositionally biased region" description="Polar residues" evidence="12">
    <location>
        <begin position="389"/>
        <end position="409"/>
    </location>
</feature>
<comment type="subcellular location">
    <subcellularLocation>
        <location evidence="1">Nucleus</location>
    </subcellularLocation>
</comment>
<evidence type="ECO:0000259" key="14">
    <source>
        <dbReference type="PROSITE" id="PS50157"/>
    </source>
</evidence>
<evidence type="ECO:0000256" key="9">
    <source>
        <dbReference type="ARBA" id="ARBA00023163"/>
    </source>
</evidence>
<dbReference type="CDD" id="cd15530">
    <property type="entry name" value="PHD2_d4"/>
    <property type="match status" value="1"/>
</dbReference>
<keyword evidence="4" id="KW-0677">Repeat</keyword>
<evidence type="ECO:0000256" key="2">
    <source>
        <dbReference type="ARBA" id="ARBA00010539"/>
    </source>
</evidence>
<dbReference type="GO" id="GO:0071565">
    <property type="term" value="C:nBAF complex"/>
    <property type="evidence" value="ECO:0007669"/>
    <property type="project" value="TreeGrafter"/>
</dbReference>
<dbReference type="InterPro" id="IPR036236">
    <property type="entry name" value="Znf_C2H2_sf"/>
</dbReference>
<evidence type="ECO:0000313" key="15">
    <source>
        <dbReference type="EMBL" id="TRY72520.1"/>
    </source>
</evidence>
<keyword evidence="5 11" id="KW-0863">Zinc-finger</keyword>
<evidence type="ECO:0000256" key="6">
    <source>
        <dbReference type="ARBA" id="ARBA00022833"/>
    </source>
</evidence>
<evidence type="ECO:0000256" key="10">
    <source>
        <dbReference type="ARBA" id="ARBA00023242"/>
    </source>
</evidence>
<feature type="compositionally biased region" description="Low complexity" evidence="12">
    <location>
        <begin position="209"/>
        <end position="227"/>
    </location>
</feature>
<comment type="similarity">
    <text evidence="2">Belongs to the requiem/DPF family.</text>
</comment>
<keyword evidence="16" id="KW-1185">Reference proteome</keyword>
<dbReference type="STRING" id="6832.A0A553P4E4"/>
<protein>
    <submittedName>
        <fullName evidence="15">Uncharacterized protein</fullName>
    </submittedName>
</protein>
<dbReference type="PROSITE" id="PS50157">
    <property type="entry name" value="ZINC_FINGER_C2H2_2"/>
    <property type="match status" value="1"/>
</dbReference>
<evidence type="ECO:0000256" key="11">
    <source>
        <dbReference type="PROSITE-ProRule" id="PRU00042"/>
    </source>
</evidence>
<feature type="compositionally biased region" description="Polar residues" evidence="12">
    <location>
        <begin position="144"/>
        <end position="156"/>
    </location>
</feature>
<evidence type="ECO:0000256" key="7">
    <source>
        <dbReference type="ARBA" id="ARBA00023015"/>
    </source>
</evidence>
<dbReference type="InterPro" id="IPR001965">
    <property type="entry name" value="Znf_PHD"/>
</dbReference>
<dbReference type="GO" id="GO:0008270">
    <property type="term" value="F:zinc ion binding"/>
    <property type="evidence" value="ECO:0007669"/>
    <property type="project" value="UniProtKB-KW"/>
</dbReference>
<evidence type="ECO:0000256" key="12">
    <source>
        <dbReference type="SAM" id="MobiDB-lite"/>
    </source>
</evidence>
<feature type="region of interest" description="Disordered" evidence="12">
    <location>
        <begin position="273"/>
        <end position="448"/>
    </location>
</feature>
<feature type="region of interest" description="Disordered" evidence="12">
    <location>
        <begin position="144"/>
        <end position="246"/>
    </location>
</feature>
<feature type="domain" description="PHD-type" evidence="13">
    <location>
        <begin position="494"/>
        <end position="554"/>
    </location>
</feature>
<dbReference type="EMBL" id="VCGU01000008">
    <property type="protein sequence ID" value="TRY72520.1"/>
    <property type="molecule type" value="Genomic_DNA"/>
</dbReference>
<dbReference type="InterPro" id="IPR013083">
    <property type="entry name" value="Znf_RING/FYVE/PHD"/>
</dbReference>
<keyword evidence="10" id="KW-0539">Nucleus</keyword>
<dbReference type="Proteomes" id="UP000318571">
    <property type="component" value="Chromosome 7"/>
</dbReference>
<feature type="domain" description="PHD-type" evidence="13">
    <location>
        <begin position="551"/>
        <end position="601"/>
    </location>
</feature>
<feature type="compositionally biased region" description="Basic and acidic residues" evidence="12">
    <location>
        <begin position="235"/>
        <end position="246"/>
    </location>
</feature>
<accession>A0A553P4E4</accession>
<dbReference type="GO" id="GO:0007399">
    <property type="term" value="P:nervous system development"/>
    <property type="evidence" value="ECO:0007669"/>
    <property type="project" value="TreeGrafter"/>
</dbReference>
<dbReference type="InterPro" id="IPR011011">
    <property type="entry name" value="Znf_FYVE_PHD"/>
</dbReference>
<dbReference type="FunFam" id="3.30.160.60:FF:000322">
    <property type="entry name" value="GDNF-inducible zinc finger protein 1"/>
    <property type="match status" value="1"/>
</dbReference>
<dbReference type="AlphaFoldDB" id="A0A553P4E4"/>
<evidence type="ECO:0000256" key="4">
    <source>
        <dbReference type="ARBA" id="ARBA00022737"/>
    </source>
</evidence>
<dbReference type="PANTHER" id="PTHR45888:SF5">
    <property type="entry name" value="D4, ISOFORM A"/>
    <property type="match status" value="1"/>
</dbReference>
<dbReference type="FunFam" id="3.30.40.10:FF:000005">
    <property type="entry name" value="zinc finger protein isoform X1"/>
    <property type="match status" value="1"/>
</dbReference>
<proteinExistence type="inferred from homology"/>
<organism evidence="15 16">
    <name type="scientific">Tigriopus californicus</name>
    <name type="common">Marine copepod</name>
    <dbReference type="NCBI Taxonomy" id="6832"/>
    <lineage>
        <taxon>Eukaryota</taxon>
        <taxon>Metazoa</taxon>
        <taxon>Ecdysozoa</taxon>
        <taxon>Arthropoda</taxon>
        <taxon>Crustacea</taxon>
        <taxon>Multicrustacea</taxon>
        <taxon>Hexanauplia</taxon>
        <taxon>Copepoda</taxon>
        <taxon>Harpacticoida</taxon>
        <taxon>Harpacticidae</taxon>
        <taxon>Tigriopus</taxon>
    </lineage>
</organism>
<keyword evidence="7" id="KW-0805">Transcription regulation</keyword>
<dbReference type="PROSITE" id="PS00028">
    <property type="entry name" value="ZINC_FINGER_C2H2_1"/>
    <property type="match status" value="1"/>
</dbReference>
<dbReference type="Gene3D" id="3.30.40.10">
    <property type="entry name" value="Zinc/RING finger domain, C3HC4 (zinc finger)"/>
    <property type="match status" value="1"/>
</dbReference>
<feature type="compositionally biased region" description="Acidic residues" evidence="12">
    <location>
        <begin position="171"/>
        <end position="194"/>
    </location>
</feature>
<evidence type="ECO:0000256" key="1">
    <source>
        <dbReference type="ARBA" id="ARBA00004123"/>
    </source>
</evidence>
<comment type="caution">
    <text evidence="15">The sequence shown here is derived from an EMBL/GenBank/DDBJ whole genome shotgun (WGS) entry which is preliminary data.</text>
</comment>
<evidence type="ECO:0000313" key="16">
    <source>
        <dbReference type="Proteomes" id="UP000318571"/>
    </source>
</evidence>
<feature type="compositionally biased region" description="Low complexity" evidence="12">
    <location>
        <begin position="328"/>
        <end position="341"/>
    </location>
</feature>
<dbReference type="PANTHER" id="PTHR45888">
    <property type="entry name" value="HL01030P-RELATED"/>
    <property type="match status" value="1"/>
</dbReference>
<feature type="compositionally biased region" description="Basic residues" evidence="12">
    <location>
        <begin position="198"/>
        <end position="208"/>
    </location>
</feature>
<evidence type="ECO:0000256" key="3">
    <source>
        <dbReference type="ARBA" id="ARBA00022723"/>
    </source>
</evidence>
<dbReference type="InterPro" id="IPR025750">
    <property type="entry name" value="DPF1-3_N"/>
</dbReference>